<dbReference type="Gene3D" id="3.40.1550.10">
    <property type="entry name" value="CheC-like"/>
    <property type="match status" value="1"/>
</dbReference>
<feature type="domain" description="CheC-like protein" evidence="9">
    <location>
        <begin position="46"/>
        <end position="74"/>
    </location>
</feature>
<dbReference type="InterPro" id="IPR001543">
    <property type="entry name" value="FliN-like_C"/>
</dbReference>
<dbReference type="InterPro" id="IPR036429">
    <property type="entry name" value="SpoA-like_sf"/>
</dbReference>
<dbReference type="InterPro" id="IPR028976">
    <property type="entry name" value="CheC-like_sf"/>
</dbReference>
<dbReference type="Pfam" id="PF01052">
    <property type="entry name" value="FliMN_C"/>
    <property type="match status" value="1"/>
</dbReference>
<dbReference type="InterPro" id="IPR012826">
    <property type="entry name" value="FliN"/>
</dbReference>
<evidence type="ECO:0000313" key="11">
    <source>
        <dbReference type="Proteomes" id="UP000236434"/>
    </source>
</evidence>
<reference evidence="10 11" key="1">
    <citation type="submission" date="2013-12" db="EMBL/GenBank/DDBJ databases">
        <title>Comparative genomics of Petrotoga isolates.</title>
        <authorList>
            <person name="Nesbo C.L."/>
            <person name="Charchuk R."/>
            <person name="Chow K."/>
        </authorList>
    </citation>
    <scope>NUCLEOTIDE SEQUENCE [LARGE SCALE GENOMIC DNA]</scope>
    <source>
        <strain evidence="10 11">DSM 13574</strain>
    </source>
</reference>
<gene>
    <name evidence="10" type="ORF">X929_09000</name>
</gene>
<evidence type="ECO:0000256" key="1">
    <source>
        <dbReference type="ARBA" id="ARBA00004413"/>
    </source>
</evidence>
<evidence type="ECO:0000256" key="5">
    <source>
        <dbReference type="ARBA" id="ARBA00022779"/>
    </source>
</evidence>
<dbReference type="PANTHER" id="PTHR43484">
    <property type="match status" value="1"/>
</dbReference>
<dbReference type="InterPro" id="IPR051469">
    <property type="entry name" value="FliN/MopA/SpaO"/>
</dbReference>
<dbReference type="GO" id="GO:0016787">
    <property type="term" value="F:hydrolase activity"/>
    <property type="evidence" value="ECO:0007669"/>
    <property type="project" value="InterPro"/>
</dbReference>
<keyword evidence="3" id="KW-1003">Cell membrane</keyword>
<dbReference type="GO" id="GO:0009425">
    <property type="term" value="C:bacterial-type flagellum basal body"/>
    <property type="evidence" value="ECO:0007669"/>
    <property type="project" value="InterPro"/>
</dbReference>
<dbReference type="NCBIfam" id="TIGR02480">
    <property type="entry name" value="fliN"/>
    <property type="match status" value="1"/>
</dbReference>
<dbReference type="InterPro" id="IPR007597">
    <property type="entry name" value="CheC"/>
</dbReference>
<evidence type="ECO:0000256" key="2">
    <source>
        <dbReference type="ARBA" id="ARBA00009226"/>
    </source>
</evidence>
<dbReference type="NCBIfam" id="NF005995">
    <property type="entry name" value="PRK08119.1"/>
    <property type="match status" value="1"/>
</dbReference>
<dbReference type="InterPro" id="IPR001172">
    <property type="entry name" value="FliN_T3SS_HrcQb"/>
</dbReference>
<accession>A0A2K1NWT5</accession>
<dbReference type="Pfam" id="PF04509">
    <property type="entry name" value="CheC"/>
    <property type="match status" value="2"/>
</dbReference>
<feature type="domain" description="Flagellar motor switch protein FliN-like C-terminal" evidence="8">
    <location>
        <begin position="294"/>
        <end position="364"/>
    </location>
</feature>
<feature type="compositionally biased region" description="Polar residues" evidence="7">
    <location>
        <begin position="9"/>
        <end position="24"/>
    </location>
</feature>
<evidence type="ECO:0000256" key="3">
    <source>
        <dbReference type="ARBA" id="ARBA00022475"/>
    </source>
</evidence>
<dbReference type="EMBL" id="AZRL01000022">
    <property type="protein sequence ID" value="PNR94998.1"/>
    <property type="molecule type" value="Genomic_DNA"/>
</dbReference>
<keyword evidence="6" id="KW-0472">Membrane</keyword>
<sequence length="374" mass="42193">MPESEDRFLNQNELDSLLNGINNSDDPEQEESPKDSNIDNELDTLLDMIGEIANIAMGSGATTLSTLLRRKIEIQYPQTDIIKFKNIVTNFEGENVVVTVEYKKGLYGLNTLVLPLNLTNIIADLMLGKEVQNIEERELDDISLSAISEAMNQMMGTASTALSDFLKTNIDISPPNTKVMNFSDPNVEFPPIETDKEAYVISIKFTIKISGIAETTFWQFIPMKFAKKIKELMEKTFGKVNKNKESPINSNKQDKSNSKVIKEKKIKVQPVEFGEFEKKEEPISQNIDLSRLELLLDVPLEIKVELGSTKLNLREILELHEGSMIQLNKLAGEPLDIFANGRLIARGEVVVIDENFGIRITEIVSLRERMKTLK</sequence>
<dbReference type="OrthoDB" id="9773459at2"/>
<dbReference type="PRINTS" id="PR00956">
    <property type="entry name" value="FLGMOTORFLIN"/>
</dbReference>
<evidence type="ECO:0000256" key="4">
    <source>
        <dbReference type="ARBA" id="ARBA00022500"/>
    </source>
</evidence>
<organism evidence="10 11">
    <name type="scientific">Petrotoga olearia DSM 13574</name>
    <dbReference type="NCBI Taxonomy" id="1122955"/>
    <lineage>
        <taxon>Bacteria</taxon>
        <taxon>Thermotogati</taxon>
        <taxon>Thermotogota</taxon>
        <taxon>Thermotogae</taxon>
        <taxon>Petrotogales</taxon>
        <taxon>Petrotogaceae</taxon>
        <taxon>Petrotoga</taxon>
    </lineage>
</organism>
<feature type="region of interest" description="Disordered" evidence="7">
    <location>
        <begin position="1"/>
        <end position="38"/>
    </location>
</feature>
<dbReference type="AlphaFoldDB" id="A0A2K1NWT5"/>
<keyword evidence="4" id="KW-0145">Chemotaxis</keyword>
<dbReference type="GO" id="GO:0005886">
    <property type="term" value="C:plasma membrane"/>
    <property type="evidence" value="ECO:0007669"/>
    <property type="project" value="UniProtKB-SubCell"/>
</dbReference>
<name>A0A2K1NWT5_9BACT</name>
<proteinExistence type="inferred from homology"/>
<feature type="domain" description="CheC-like protein" evidence="9">
    <location>
        <begin position="142"/>
        <end position="178"/>
    </location>
</feature>
<keyword evidence="5" id="KW-0283">Flagellar rotation</keyword>
<dbReference type="GO" id="GO:0006935">
    <property type="term" value="P:chemotaxis"/>
    <property type="evidence" value="ECO:0007669"/>
    <property type="project" value="UniProtKB-KW"/>
</dbReference>
<dbReference type="Gene3D" id="2.30.330.10">
    <property type="entry name" value="SpoA-like"/>
    <property type="match status" value="1"/>
</dbReference>
<dbReference type="PANTHER" id="PTHR43484:SF1">
    <property type="entry name" value="FLAGELLAR MOTOR SWITCH PROTEIN FLIN"/>
    <property type="match status" value="1"/>
</dbReference>
<dbReference type="GO" id="GO:0003774">
    <property type="term" value="F:cytoskeletal motor activity"/>
    <property type="evidence" value="ECO:0007669"/>
    <property type="project" value="InterPro"/>
</dbReference>
<dbReference type="CDD" id="cd17907">
    <property type="entry name" value="FliY_FliN-Y"/>
    <property type="match status" value="1"/>
</dbReference>
<dbReference type="RefSeq" id="WP_103067641.1">
    <property type="nucleotide sequence ID" value="NZ_AZRL01000022.1"/>
</dbReference>
<dbReference type="GO" id="GO:0071973">
    <property type="term" value="P:bacterial-type flagellum-dependent cell motility"/>
    <property type="evidence" value="ECO:0007669"/>
    <property type="project" value="InterPro"/>
</dbReference>
<evidence type="ECO:0000259" key="8">
    <source>
        <dbReference type="Pfam" id="PF01052"/>
    </source>
</evidence>
<protein>
    <submittedName>
        <fullName evidence="10">Chemotaxis protein CheC</fullName>
    </submittedName>
</protein>
<comment type="caution">
    <text evidence="10">The sequence shown here is derived from an EMBL/GenBank/DDBJ whole genome shotgun (WGS) entry which is preliminary data.</text>
</comment>
<evidence type="ECO:0000256" key="7">
    <source>
        <dbReference type="SAM" id="MobiDB-lite"/>
    </source>
</evidence>
<comment type="similarity">
    <text evidence="2">Belongs to the FliN/MopA/SpaO family.</text>
</comment>
<evidence type="ECO:0000313" key="10">
    <source>
        <dbReference type="EMBL" id="PNR94998.1"/>
    </source>
</evidence>
<evidence type="ECO:0000256" key="6">
    <source>
        <dbReference type="ARBA" id="ARBA00023136"/>
    </source>
</evidence>
<evidence type="ECO:0000259" key="9">
    <source>
        <dbReference type="Pfam" id="PF04509"/>
    </source>
</evidence>
<dbReference type="Proteomes" id="UP000236434">
    <property type="component" value="Unassembled WGS sequence"/>
</dbReference>
<dbReference type="SUPFAM" id="SSF101801">
    <property type="entry name" value="Surface presentation of antigens (SPOA)"/>
    <property type="match status" value="1"/>
</dbReference>
<dbReference type="SUPFAM" id="SSF103039">
    <property type="entry name" value="CheC-like"/>
    <property type="match status" value="1"/>
</dbReference>
<comment type="subcellular location">
    <subcellularLocation>
        <location evidence="1">Cell membrane</location>
        <topology evidence="1">Peripheral membrane protein</topology>
        <orientation evidence="1">Cytoplasmic side</orientation>
    </subcellularLocation>
</comment>